<dbReference type="PANTHER" id="PTHR43798">
    <property type="entry name" value="MONOACYLGLYCEROL LIPASE"/>
    <property type="match status" value="1"/>
</dbReference>
<dbReference type="RefSeq" id="WP_119442476.1">
    <property type="nucleotide sequence ID" value="NZ_CP170494.1"/>
</dbReference>
<dbReference type="PANTHER" id="PTHR43798:SF31">
    <property type="entry name" value="AB HYDROLASE SUPERFAMILY PROTEIN YCLE"/>
    <property type="match status" value="1"/>
</dbReference>
<protein>
    <submittedName>
        <fullName evidence="3">Alpha/beta hydrolase</fullName>
    </submittedName>
</protein>
<gene>
    <name evidence="3" type="ORF">CJO09_11515</name>
</gene>
<evidence type="ECO:0000256" key="1">
    <source>
        <dbReference type="ARBA" id="ARBA00022801"/>
    </source>
</evidence>
<accession>A0ABX9MUB2</accession>
<evidence type="ECO:0000313" key="4">
    <source>
        <dbReference type="Proteomes" id="UP000266483"/>
    </source>
</evidence>
<comment type="caution">
    <text evidence="3">The sequence shown here is derived from an EMBL/GenBank/DDBJ whole genome shotgun (WGS) entry which is preliminary data.</text>
</comment>
<dbReference type="Gene3D" id="3.40.50.1820">
    <property type="entry name" value="alpha/beta hydrolase"/>
    <property type="match status" value="1"/>
</dbReference>
<dbReference type="PRINTS" id="PR00111">
    <property type="entry name" value="ABHYDROLASE"/>
</dbReference>
<dbReference type="InterPro" id="IPR000073">
    <property type="entry name" value="AB_hydrolase_1"/>
</dbReference>
<dbReference type="GO" id="GO:0016787">
    <property type="term" value="F:hydrolase activity"/>
    <property type="evidence" value="ECO:0007669"/>
    <property type="project" value="UniProtKB-KW"/>
</dbReference>
<organism evidence="3 4">
    <name type="scientific">Neopusillimonas maritima</name>
    <dbReference type="NCBI Taxonomy" id="2026239"/>
    <lineage>
        <taxon>Bacteria</taxon>
        <taxon>Pseudomonadati</taxon>
        <taxon>Pseudomonadota</taxon>
        <taxon>Betaproteobacteria</taxon>
        <taxon>Burkholderiales</taxon>
        <taxon>Alcaligenaceae</taxon>
        <taxon>Neopusillimonas</taxon>
    </lineage>
</organism>
<dbReference type="Proteomes" id="UP000266483">
    <property type="component" value="Unassembled WGS sequence"/>
</dbReference>
<reference evidence="3 4" key="1">
    <citation type="submission" date="2017-08" db="EMBL/GenBank/DDBJ databases">
        <title>Pusillimonas indicus sp. nov., a member of the family Alcaligenaceae isolated from surface seawater.</title>
        <authorList>
            <person name="Li J."/>
        </authorList>
    </citation>
    <scope>NUCLEOTIDE SEQUENCE [LARGE SCALE GENOMIC DNA]</scope>
    <source>
        <strain evidence="3 4">17-4A</strain>
    </source>
</reference>
<keyword evidence="1 3" id="KW-0378">Hydrolase</keyword>
<dbReference type="InterPro" id="IPR029058">
    <property type="entry name" value="AB_hydrolase_fold"/>
</dbReference>
<evidence type="ECO:0000313" key="3">
    <source>
        <dbReference type="EMBL" id="RII82515.1"/>
    </source>
</evidence>
<dbReference type="SUPFAM" id="SSF53474">
    <property type="entry name" value="alpha/beta-Hydrolases"/>
    <property type="match status" value="1"/>
</dbReference>
<dbReference type="EMBL" id="NQOU01000004">
    <property type="protein sequence ID" value="RII82515.1"/>
    <property type="molecule type" value="Genomic_DNA"/>
</dbReference>
<sequence>MAFEESFITVDGCRTRIRRGGKGPTVLYLHGANGAPMIQPFMEVLAQDYDLIVPEHPGFGMSDEPEWLDNMQDLAYFYLDLLDHMKLDSVHVVGSSMGGWLGMEMGIREPRRIKSLTLVGTAGVRVPGILPGDIFLWDAETAARNTFFNQDIAQKVLSMAPDTEEAQDIMLKNRETVARLAWQPRLYDLNLPKWLHRIQAPVKLIWGEQDKIMPLAVGEALQPKLPNATLQVFKNCGHLPQVEFPDEFSASVKQFIEGVK</sequence>
<name>A0ABX9MUB2_9BURK</name>
<dbReference type="Pfam" id="PF00561">
    <property type="entry name" value="Abhydrolase_1"/>
    <property type="match status" value="1"/>
</dbReference>
<feature type="domain" description="AB hydrolase-1" evidence="2">
    <location>
        <begin position="24"/>
        <end position="244"/>
    </location>
</feature>
<keyword evidence="4" id="KW-1185">Reference proteome</keyword>
<evidence type="ECO:0000259" key="2">
    <source>
        <dbReference type="Pfam" id="PF00561"/>
    </source>
</evidence>
<proteinExistence type="predicted"/>
<dbReference type="InterPro" id="IPR050266">
    <property type="entry name" value="AB_hydrolase_sf"/>
</dbReference>